<name>A0A382A0W2_9ZZZZ</name>
<gene>
    <name evidence="1" type="ORF">METZ01_LOCUS147735</name>
</gene>
<dbReference type="EMBL" id="UINC01023368">
    <property type="protein sequence ID" value="SVA94881.1"/>
    <property type="molecule type" value="Genomic_DNA"/>
</dbReference>
<accession>A0A382A0W2</accession>
<evidence type="ECO:0000313" key="1">
    <source>
        <dbReference type="EMBL" id="SVA94881.1"/>
    </source>
</evidence>
<dbReference type="AlphaFoldDB" id="A0A382A0W2"/>
<organism evidence="1">
    <name type="scientific">marine metagenome</name>
    <dbReference type="NCBI Taxonomy" id="408172"/>
    <lineage>
        <taxon>unclassified sequences</taxon>
        <taxon>metagenomes</taxon>
        <taxon>ecological metagenomes</taxon>
    </lineage>
</organism>
<sequence>MGEELLDIWLVTVPDFSPLSRILSLSIRVMLSQVRDIGFLTSA</sequence>
<protein>
    <submittedName>
        <fullName evidence="1">Uncharacterized protein</fullName>
    </submittedName>
</protein>
<reference evidence="1" key="1">
    <citation type="submission" date="2018-05" db="EMBL/GenBank/DDBJ databases">
        <authorList>
            <person name="Lanie J.A."/>
            <person name="Ng W.-L."/>
            <person name="Kazmierczak K.M."/>
            <person name="Andrzejewski T.M."/>
            <person name="Davidsen T.M."/>
            <person name="Wayne K.J."/>
            <person name="Tettelin H."/>
            <person name="Glass J.I."/>
            <person name="Rusch D."/>
            <person name="Podicherti R."/>
            <person name="Tsui H.-C.T."/>
            <person name="Winkler M.E."/>
        </authorList>
    </citation>
    <scope>NUCLEOTIDE SEQUENCE</scope>
</reference>
<proteinExistence type="predicted"/>